<proteinExistence type="predicted"/>
<evidence type="ECO:0000256" key="1">
    <source>
        <dbReference type="SAM" id="MobiDB-lite"/>
    </source>
</evidence>
<dbReference type="Proteomes" id="UP000575083">
    <property type="component" value="Unassembled WGS sequence"/>
</dbReference>
<organism evidence="3 4">
    <name type="scientific">Acidovorax soli</name>
    <dbReference type="NCBI Taxonomy" id="592050"/>
    <lineage>
        <taxon>Bacteria</taxon>
        <taxon>Pseudomonadati</taxon>
        <taxon>Pseudomonadota</taxon>
        <taxon>Betaproteobacteria</taxon>
        <taxon>Burkholderiales</taxon>
        <taxon>Comamonadaceae</taxon>
        <taxon>Acidovorax</taxon>
    </lineage>
</organism>
<protein>
    <submittedName>
        <fullName evidence="3">Uncharacterized protein</fullName>
    </submittedName>
</protein>
<feature type="compositionally biased region" description="Pro residues" evidence="1">
    <location>
        <begin position="38"/>
        <end position="51"/>
    </location>
</feature>
<reference evidence="3 4" key="1">
    <citation type="submission" date="2020-08" db="EMBL/GenBank/DDBJ databases">
        <title>Functional genomics of gut bacteria from endangered species of beetles.</title>
        <authorList>
            <person name="Carlos-Shanley C."/>
        </authorList>
    </citation>
    <scope>NUCLEOTIDE SEQUENCE [LARGE SCALE GENOMIC DNA]</scope>
    <source>
        <strain evidence="3 4">S00198</strain>
    </source>
</reference>
<feature type="signal peptide" evidence="2">
    <location>
        <begin position="1"/>
        <end position="22"/>
    </location>
</feature>
<feature type="region of interest" description="Disordered" evidence="1">
    <location>
        <begin position="30"/>
        <end position="51"/>
    </location>
</feature>
<sequence length="51" mass="4987">MLFHPSALSRAAVAGVCALALAALSGCDKVPKPKAQEAPPPAVAPAPAPAR</sequence>
<dbReference type="EMBL" id="JACHLK010000005">
    <property type="protein sequence ID" value="MBB6560186.1"/>
    <property type="molecule type" value="Genomic_DNA"/>
</dbReference>
<comment type="caution">
    <text evidence="3">The sequence shown here is derived from an EMBL/GenBank/DDBJ whole genome shotgun (WGS) entry which is preliminary data.</text>
</comment>
<evidence type="ECO:0000313" key="4">
    <source>
        <dbReference type="Proteomes" id="UP000575083"/>
    </source>
</evidence>
<dbReference type="RefSeq" id="WP_184857936.1">
    <property type="nucleotide sequence ID" value="NZ_JACHLK010000005.1"/>
</dbReference>
<feature type="chain" id="PRO_5030569583" evidence="2">
    <location>
        <begin position="23"/>
        <end position="51"/>
    </location>
</feature>
<keyword evidence="4" id="KW-1185">Reference proteome</keyword>
<name>A0A7X0PE74_9BURK</name>
<dbReference type="AlphaFoldDB" id="A0A7X0PE74"/>
<gene>
    <name evidence="3" type="ORF">HNP48_002860</name>
</gene>
<accession>A0A7X0PE74</accession>
<evidence type="ECO:0000313" key="3">
    <source>
        <dbReference type="EMBL" id="MBB6560186.1"/>
    </source>
</evidence>
<keyword evidence="2" id="KW-0732">Signal</keyword>
<evidence type="ECO:0000256" key="2">
    <source>
        <dbReference type="SAM" id="SignalP"/>
    </source>
</evidence>